<dbReference type="InterPro" id="IPR000008">
    <property type="entry name" value="C2_dom"/>
</dbReference>
<comment type="caution">
    <text evidence="2">The sequence shown here is derived from an EMBL/GenBank/DDBJ whole genome shotgun (WGS) entry which is preliminary data.</text>
</comment>
<dbReference type="GO" id="GO:0042043">
    <property type="term" value="F:neurexin family protein binding"/>
    <property type="evidence" value="ECO:0007669"/>
    <property type="project" value="TreeGrafter"/>
</dbReference>
<keyword evidence="3" id="KW-1185">Reference proteome</keyword>
<feature type="domain" description="C2" evidence="1">
    <location>
        <begin position="1"/>
        <end position="133"/>
    </location>
</feature>
<dbReference type="Gene3D" id="2.60.40.150">
    <property type="entry name" value="C2 domain"/>
    <property type="match status" value="1"/>
</dbReference>
<dbReference type="OrthoDB" id="195679at2759"/>
<evidence type="ECO:0000313" key="3">
    <source>
        <dbReference type="Proteomes" id="UP000324222"/>
    </source>
</evidence>
<dbReference type="GO" id="GO:0005886">
    <property type="term" value="C:plasma membrane"/>
    <property type="evidence" value="ECO:0007669"/>
    <property type="project" value="TreeGrafter"/>
</dbReference>
<gene>
    <name evidence="2" type="primary">SYTL4</name>
    <name evidence="2" type="ORF">E2C01_016131</name>
</gene>
<dbReference type="GO" id="GO:0006887">
    <property type="term" value="P:exocytosis"/>
    <property type="evidence" value="ECO:0007669"/>
    <property type="project" value="TreeGrafter"/>
</dbReference>
<accession>A0A5B7DQ45</accession>
<dbReference type="PANTHER" id="PTHR45716">
    <property type="entry name" value="BITESIZE, ISOFORM I"/>
    <property type="match status" value="1"/>
</dbReference>
<protein>
    <submittedName>
        <fullName evidence="2">Synaptotagmin-like protein 4</fullName>
    </submittedName>
</protein>
<evidence type="ECO:0000259" key="1">
    <source>
        <dbReference type="PROSITE" id="PS50004"/>
    </source>
</evidence>
<dbReference type="EMBL" id="VSRR010001165">
    <property type="protein sequence ID" value="MPC23093.1"/>
    <property type="molecule type" value="Genomic_DNA"/>
</dbReference>
<name>A0A5B7DQ45_PORTR</name>
<dbReference type="SMART" id="SM00239">
    <property type="entry name" value="C2"/>
    <property type="match status" value="1"/>
</dbReference>
<organism evidence="2 3">
    <name type="scientific">Portunus trituberculatus</name>
    <name type="common">Swimming crab</name>
    <name type="synonym">Neptunus trituberculatus</name>
    <dbReference type="NCBI Taxonomy" id="210409"/>
    <lineage>
        <taxon>Eukaryota</taxon>
        <taxon>Metazoa</taxon>
        <taxon>Ecdysozoa</taxon>
        <taxon>Arthropoda</taxon>
        <taxon>Crustacea</taxon>
        <taxon>Multicrustacea</taxon>
        <taxon>Malacostraca</taxon>
        <taxon>Eumalacostraca</taxon>
        <taxon>Eucarida</taxon>
        <taxon>Decapoda</taxon>
        <taxon>Pleocyemata</taxon>
        <taxon>Brachyura</taxon>
        <taxon>Eubrachyura</taxon>
        <taxon>Portunoidea</taxon>
        <taxon>Portunidae</taxon>
        <taxon>Portuninae</taxon>
        <taxon>Portunus</taxon>
    </lineage>
</organism>
<sequence>MAILAPNLDSEHCRKLAKSTSRHTNRCLEIRINGMSKCTCSLINPRVARGRQRLLLPEKGKASKQKTSVCRKTLNPTWNHTLVFDDTSLQELTERALELSVWDHDRLGPSHFLGGCRLSLGKGNHGGRPVEWMEAAGMEVKLWEQMLDRPNLWVEGSIMLRTTMDKPIYSSSMTE</sequence>
<dbReference type="AlphaFoldDB" id="A0A5B7DQ45"/>
<reference evidence="2 3" key="1">
    <citation type="submission" date="2019-05" db="EMBL/GenBank/DDBJ databases">
        <title>Another draft genome of Portunus trituberculatus and its Hox gene families provides insights of decapod evolution.</title>
        <authorList>
            <person name="Jeong J.-H."/>
            <person name="Song I."/>
            <person name="Kim S."/>
            <person name="Choi T."/>
            <person name="Kim D."/>
            <person name="Ryu S."/>
            <person name="Kim W."/>
        </authorList>
    </citation>
    <scope>NUCLEOTIDE SEQUENCE [LARGE SCALE GENOMIC DNA]</scope>
    <source>
        <tissue evidence="2">Muscle</tissue>
    </source>
</reference>
<dbReference type="SUPFAM" id="SSF49562">
    <property type="entry name" value="C2 domain (Calcium/lipid-binding domain, CaLB)"/>
    <property type="match status" value="1"/>
</dbReference>
<dbReference type="Proteomes" id="UP000324222">
    <property type="component" value="Unassembled WGS sequence"/>
</dbReference>
<proteinExistence type="predicted"/>
<dbReference type="PROSITE" id="PS50004">
    <property type="entry name" value="C2"/>
    <property type="match status" value="1"/>
</dbReference>
<dbReference type="PANTHER" id="PTHR45716:SF2">
    <property type="entry name" value="BITESIZE, ISOFORM I"/>
    <property type="match status" value="1"/>
</dbReference>
<evidence type="ECO:0000313" key="2">
    <source>
        <dbReference type="EMBL" id="MPC23093.1"/>
    </source>
</evidence>
<dbReference type="InterPro" id="IPR035892">
    <property type="entry name" value="C2_domain_sf"/>
</dbReference>
<dbReference type="GO" id="GO:0070382">
    <property type="term" value="C:exocytic vesicle"/>
    <property type="evidence" value="ECO:0007669"/>
    <property type="project" value="TreeGrafter"/>
</dbReference>
<dbReference type="Pfam" id="PF00168">
    <property type="entry name" value="C2"/>
    <property type="match status" value="1"/>
</dbReference>